<dbReference type="EMBL" id="AUPC02000211">
    <property type="protein sequence ID" value="POG65554.1"/>
    <property type="molecule type" value="Genomic_DNA"/>
</dbReference>
<feature type="non-terminal residue" evidence="2">
    <location>
        <position position="63"/>
    </location>
</feature>
<evidence type="ECO:0000313" key="3">
    <source>
        <dbReference type="Proteomes" id="UP000018888"/>
    </source>
</evidence>
<dbReference type="Proteomes" id="UP000018888">
    <property type="component" value="Unassembled WGS sequence"/>
</dbReference>
<keyword evidence="1" id="KW-1133">Transmembrane helix</keyword>
<organism evidence="2 3">
    <name type="scientific">Rhizophagus irregularis (strain DAOM 181602 / DAOM 197198 / MUCL 43194)</name>
    <name type="common">Arbuscular mycorrhizal fungus</name>
    <name type="synonym">Glomus intraradices</name>
    <dbReference type="NCBI Taxonomy" id="747089"/>
    <lineage>
        <taxon>Eukaryota</taxon>
        <taxon>Fungi</taxon>
        <taxon>Fungi incertae sedis</taxon>
        <taxon>Mucoromycota</taxon>
        <taxon>Glomeromycotina</taxon>
        <taxon>Glomeromycetes</taxon>
        <taxon>Glomerales</taxon>
        <taxon>Glomeraceae</taxon>
        <taxon>Rhizophagus</taxon>
    </lineage>
</organism>
<comment type="caution">
    <text evidence="2">The sequence shown here is derived from an EMBL/GenBank/DDBJ whole genome shotgun (WGS) entry which is preliminary data.</text>
</comment>
<name>A0A2P4PJI3_RHIID</name>
<sequence length="63" mass="7569">MNLILICLIFFFFFILSCMYTFVTFLRIILINCQGPGLGKVFPNLLFYLFFFKKKKILKNLIF</sequence>
<accession>A0A2P4PJI3</accession>
<keyword evidence="3" id="KW-1185">Reference proteome</keyword>
<reference evidence="2 3" key="1">
    <citation type="journal article" date="2013" name="Proc. Natl. Acad. Sci. U.S.A.">
        <title>Genome of an arbuscular mycorrhizal fungus provides insight into the oldest plant symbiosis.</title>
        <authorList>
            <person name="Tisserant E."/>
            <person name="Malbreil M."/>
            <person name="Kuo A."/>
            <person name="Kohler A."/>
            <person name="Symeonidi A."/>
            <person name="Balestrini R."/>
            <person name="Charron P."/>
            <person name="Duensing N."/>
            <person name="Frei Dit Frey N."/>
            <person name="Gianinazzi-Pearson V."/>
            <person name="Gilbert L.B."/>
            <person name="Handa Y."/>
            <person name="Herr J.R."/>
            <person name="Hijri M."/>
            <person name="Koul R."/>
            <person name="Kawaguchi M."/>
            <person name="Krajinski F."/>
            <person name="Lammers P.J."/>
            <person name="Masclaux F.G."/>
            <person name="Murat C."/>
            <person name="Morin E."/>
            <person name="Ndikumana S."/>
            <person name="Pagni M."/>
            <person name="Petitpierre D."/>
            <person name="Requena N."/>
            <person name="Rosikiewicz P."/>
            <person name="Riley R."/>
            <person name="Saito K."/>
            <person name="San Clemente H."/>
            <person name="Shapiro H."/>
            <person name="van Tuinen D."/>
            <person name="Becard G."/>
            <person name="Bonfante P."/>
            <person name="Paszkowski U."/>
            <person name="Shachar-Hill Y.Y."/>
            <person name="Tuskan G.A."/>
            <person name="Young P.W."/>
            <person name="Sanders I.R."/>
            <person name="Henrissat B."/>
            <person name="Rensing S.A."/>
            <person name="Grigoriev I.V."/>
            <person name="Corradi N."/>
            <person name="Roux C."/>
            <person name="Martin F."/>
        </authorList>
    </citation>
    <scope>NUCLEOTIDE SEQUENCE [LARGE SCALE GENOMIC DNA]</scope>
    <source>
        <strain evidence="2 3">DAOM 197198</strain>
    </source>
</reference>
<protein>
    <submittedName>
        <fullName evidence="2">Uncharacterized protein</fullName>
    </submittedName>
</protein>
<proteinExistence type="predicted"/>
<keyword evidence="1" id="KW-0812">Transmembrane</keyword>
<reference evidence="2 3" key="2">
    <citation type="journal article" date="2018" name="New Phytol.">
        <title>High intraspecific genome diversity in the model arbuscular mycorrhizal symbiont Rhizophagus irregularis.</title>
        <authorList>
            <person name="Chen E.C.H."/>
            <person name="Morin E."/>
            <person name="Beaudet D."/>
            <person name="Noel J."/>
            <person name="Yildirir G."/>
            <person name="Ndikumana S."/>
            <person name="Charron P."/>
            <person name="St-Onge C."/>
            <person name="Giorgi J."/>
            <person name="Kruger M."/>
            <person name="Marton T."/>
            <person name="Ropars J."/>
            <person name="Grigoriev I.V."/>
            <person name="Hainaut M."/>
            <person name="Henrissat B."/>
            <person name="Roux C."/>
            <person name="Martin F."/>
            <person name="Corradi N."/>
        </authorList>
    </citation>
    <scope>NUCLEOTIDE SEQUENCE [LARGE SCALE GENOMIC DNA]</scope>
    <source>
        <strain evidence="2 3">DAOM 197198</strain>
    </source>
</reference>
<keyword evidence="1" id="KW-0472">Membrane</keyword>
<evidence type="ECO:0000256" key="1">
    <source>
        <dbReference type="SAM" id="Phobius"/>
    </source>
</evidence>
<feature type="transmembrane region" description="Helical" evidence="1">
    <location>
        <begin position="28"/>
        <end position="51"/>
    </location>
</feature>
<dbReference type="AlphaFoldDB" id="A0A2P4PJI3"/>
<evidence type="ECO:0000313" key="2">
    <source>
        <dbReference type="EMBL" id="POG65554.1"/>
    </source>
</evidence>
<gene>
    <name evidence="2" type="ORF">GLOIN_2v1665493</name>
</gene>